<dbReference type="EMBL" id="JANPWB010000008">
    <property type="protein sequence ID" value="KAJ1163720.1"/>
    <property type="molecule type" value="Genomic_DNA"/>
</dbReference>
<sequence>MAPVTSHAAGSVSEFYVPPGMNVCDSGVLPRWSLGLEVHAPPSGRAGERPALREVWLSFMCLRERMSMLAASCRNGVWAWKCIAPLQSELVSIHRCGKCG</sequence>
<dbReference type="AlphaFoldDB" id="A0AAV7SI07"/>
<accession>A0AAV7SI07</accession>
<proteinExistence type="predicted"/>
<name>A0AAV7SI07_PLEWA</name>
<gene>
    <name evidence="1" type="ORF">NDU88_004173</name>
</gene>
<keyword evidence="2" id="KW-1185">Reference proteome</keyword>
<evidence type="ECO:0000313" key="2">
    <source>
        <dbReference type="Proteomes" id="UP001066276"/>
    </source>
</evidence>
<protein>
    <submittedName>
        <fullName evidence="1">Uncharacterized protein</fullName>
    </submittedName>
</protein>
<comment type="caution">
    <text evidence="1">The sequence shown here is derived from an EMBL/GenBank/DDBJ whole genome shotgun (WGS) entry which is preliminary data.</text>
</comment>
<organism evidence="1 2">
    <name type="scientific">Pleurodeles waltl</name>
    <name type="common">Iberian ribbed newt</name>
    <dbReference type="NCBI Taxonomy" id="8319"/>
    <lineage>
        <taxon>Eukaryota</taxon>
        <taxon>Metazoa</taxon>
        <taxon>Chordata</taxon>
        <taxon>Craniata</taxon>
        <taxon>Vertebrata</taxon>
        <taxon>Euteleostomi</taxon>
        <taxon>Amphibia</taxon>
        <taxon>Batrachia</taxon>
        <taxon>Caudata</taxon>
        <taxon>Salamandroidea</taxon>
        <taxon>Salamandridae</taxon>
        <taxon>Pleurodelinae</taxon>
        <taxon>Pleurodeles</taxon>
    </lineage>
</organism>
<evidence type="ECO:0000313" key="1">
    <source>
        <dbReference type="EMBL" id="KAJ1163720.1"/>
    </source>
</evidence>
<reference evidence="1" key="1">
    <citation type="journal article" date="2022" name="bioRxiv">
        <title>Sequencing and chromosome-scale assembly of the giantPleurodeles waltlgenome.</title>
        <authorList>
            <person name="Brown T."/>
            <person name="Elewa A."/>
            <person name="Iarovenko S."/>
            <person name="Subramanian E."/>
            <person name="Araus A.J."/>
            <person name="Petzold A."/>
            <person name="Susuki M."/>
            <person name="Suzuki K.-i.T."/>
            <person name="Hayashi T."/>
            <person name="Toyoda A."/>
            <person name="Oliveira C."/>
            <person name="Osipova E."/>
            <person name="Leigh N.D."/>
            <person name="Simon A."/>
            <person name="Yun M.H."/>
        </authorList>
    </citation>
    <scope>NUCLEOTIDE SEQUENCE</scope>
    <source>
        <strain evidence="1">20211129_DDA</strain>
        <tissue evidence="1">Liver</tissue>
    </source>
</reference>
<dbReference type="Proteomes" id="UP001066276">
    <property type="component" value="Chromosome 4_2"/>
</dbReference>